<sequence length="78" mass="8749">SFGMSTLKQCASPAWNFHQTAPWLRVAGWEGSCDIRTERYNCMCYDKSKCDLAIFTLRLTGNSLSDGYPFSGEFPVLA</sequence>
<keyword evidence="2" id="KW-1185">Reference proteome</keyword>
<dbReference type="AlphaFoldDB" id="A0A9W9Z6V6"/>
<comment type="caution">
    <text evidence="1">The sequence shown here is derived from an EMBL/GenBank/DDBJ whole genome shotgun (WGS) entry which is preliminary data.</text>
</comment>
<evidence type="ECO:0000313" key="1">
    <source>
        <dbReference type="EMBL" id="KAJ7375529.1"/>
    </source>
</evidence>
<gene>
    <name evidence="1" type="ORF">OS493_040597</name>
</gene>
<accession>A0A9W9Z6V6</accession>
<name>A0A9W9Z6V6_9CNID</name>
<evidence type="ECO:0000313" key="2">
    <source>
        <dbReference type="Proteomes" id="UP001163046"/>
    </source>
</evidence>
<dbReference type="Proteomes" id="UP001163046">
    <property type="component" value="Unassembled WGS sequence"/>
</dbReference>
<protein>
    <submittedName>
        <fullName evidence="1">Uncharacterized protein</fullName>
    </submittedName>
</protein>
<reference evidence="1" key="1">
    <citation type="submission" date="2023-01" db="EMBL/GenBank/DDBJ databases">
        <title>Genome assembly of the deep-sea coral Lophelia pertusa.</title>
        <authorList>
            <person name="Herrera S."/>
            <person name="Cordes E."/>
        </authorList>
    </citation>
    <scope>NUCLEOTIDE SEQUENCE</scope>
    <source>
        <strain evidence="1">USNM1676648</strain>
        <tissue evidence="1">Polyp</tissue>
    </source>
</reference>
<organism evidence="1 2">
    <name type="scientific">Desmophyllum pertusum</name>
    <dbReference type="NCBI Taxonomy" id="174260"/>
    <lineage>
        <taxon>Eukaryota</taxon>
        <taxon>Metazoa</taxon>
        <taxon>Cnidaria</taxon>
        <taxon>Anthozoa</taxon>
        <taxon>Hexacorallia</taxon>
        <taxon>Scleractinia</taxon>
        <taxon>Caryophylliina</taxon>
        <taxon>Caryophylliidae</taxon>
        <taxon>Desmophyllum</taxon>
    </lineage>
</organism>
<feature type="non-terminal residue" evidence="1">
    <location>
        <position position="1"/>
    </location>
</feature>
<proteinExistence type="predicted"/>
<dbReference type="EMBL" id="MU826785">
    <property type="protein sequence ID" value="KAJ7375529.1"/>
    <property type="molecule type" value="Genomic_DNA"/>
</dbReference>